<evidence type="ECO:0000256" key="3">
    <source>
        <dbReference type="ARBA" id="ARBA00022840"/>
    </source>
</evidence>
<dbReference type="Gene3D" id="3.40.50.300">
    <property type="entry name" value="P-loop containing nucleotide triphosphate hydrolases"/>
    <property type="match status" value="1"/>
</dbReference>
<evidence type="ECO:0000256" key="4">
    <source>
        <dbReference type="ARBA" id="ARBA00022989"/>
    </source>
</evidence>
<dbReference type="Gene3D" id="1.20.1560.10">
    <property type="entry name" value="ABC transporter type 1, transmembrane domain"/>
    <property type="match status" value="1"/>
</dbReference>
<keyword evidence="4" id="KW-1133">Transmembrane helix</keyword>
<keyword evidence="2" id="KW-0547">Nucleotide-binding</keyword>
<evidence type="ECO:0000256" key="5">
    <source>
        <dbReference type="ARBA" id="ARBA00023136"/>
    </source>
</evidence>
<dbReference type="Pfam" id="PF00005">
    <property type="entry name" value="ABC_tran"/>
    <property type="match status" value="1"/>
</dbReference>
<sequence>MVPVLPGPRRAFVTDETDLPAWLSTNSLEAALAGLCLFLPLLSVSQARLAADVGMQASQQNAEKQMKAVLSAAGDLGGASMFWAEGSLFPQAADMVPLRERPSLLKDVADADEFLPLPLARGLAAAAQVLAALLCAAAASGRQAVLAVSLTIVLGLSIYLHRMRLPFLHQIRRIASVTEDAAALRLKHLAECYEVLRVHGRLQTLSDDYEALCHDRALVATAADAAGRWLYTRLHCCVSLLVGLLCFSTLTQAPTALPSRMGLAVSIAALVQVAVLPDAVVELVKYGGLSTHGLAALRRMYQLVKETQSEELESPIFSVSRGELPTDRRGLGQPIHRARSGKVALGDLMVDNELPEDVIKSKKEQSFSVVGFPVEKVPADWPYFGAVEFEDVTVRYSTELSPSVSECSLRVPAGKALLVVGEESCGKSTLLRTLLRLAPETQEAGRVLVDGIDTRSVGLSTLRGRVAVVPQELVLYRGTWLQNLDPMEEFSEEEVQMVLRLTRFENWMLRHAPDGLHQTLEEGGRSSWCCRCLAGCVPGNAEAAPEAVKAASDGCHHLSLECVLGCGPYCACAPLLPPRCCRSDAGESQSAASAALRRGGCHGFGTNPRTRPCQETLGQGWCFAAHGKRARSGLRKDDQSRCSFRTAWLSLGLGGEPSRKSSLARRVYSGHEKGKGREGKEGFKMIQGGFWTEDHGREVDTVFKEGFDIVASRFLQWGILKDTVIHSLK</sequence>
<evidence type="ECO:0000313" key="7">
    <source>
        <dbReference type="EMBL" id="CAK9067103.1"/>
    </source>
</evidence>
<dbReference type="InterPro" id="IPR027417">
    <property type="entry name" value="P-loop_NTPase"/>
</dbReference>
<dbReference type="InterPro" id="IPR050173">
    <property type="entry name" value="ABC_transporter_C-like"/>
</dbReference>
<keyword evidence="5" id="KW-0472">Membrane</keyword>
<comment type="caution">
    <text evidence="7">The sequence shown here is derived from an EMBL/GenBank/DDBJ whole genome shotgun (WGS) entry which is preliminary data.</text>
</comment>
<gene>
    <name evidence="7" type="ORF">CCMP2556_LOCUS32975</name>
</gene>
<dbReference type="PANTHER" id="PTHR24223">
    <property type="entry name" value="ATP-BINDING CASSETTE SUB-FAMILY C"/>
    <property type="match status" value="1"/>
</dbReference>
<dbReference type="SUPFAM" id="SSF52540">
    <property type="entry name" value="P-loop containing nucleoside triphosphate hydrolases"/>
    <property type="match status" value="1"/>
</dbReference>
<dbReference type="InterPro" id="IPR003439">
    <property type="entry name" value="ABC_transporter-like_ATP-bd"/>
</dbReference>
<accession>A0ABP0NUL5</accession>
<organism evidence="7 8">
    <name type="scientific">Durusdinium trenchii</name>
    <dbReference type="NCBI Taxonomy" id="1381693"/>
    <lineage>
        <taxon>Eukaryota</taxon>
        <taxon>Sar</taxon>
        <taxon>Alveolata</taxon>
        <taxon>Dinophyceae</taxon>
        <taxon>Suessiales</taxon>
        <taxon>Symbiodiniaceae</taxon>
        <taxon>Durusdinium</taxon>
    </lineage>
</organism>
<proteinExistence type="predicted"/>
<keyword evidence="3" id="KW-0067">ATP-binding</keyword>
<keyword evidence="1" id="KW-0812">Transmembrane</keyword>
<protein>
    <recommendedName>
        <fullName evidence="6">ABC transporter domain-containing protein</fullName>
    </recommendedName>
</protein>
<evidence type="ECO:0000259" key="6">
    <source>
        <dbReference type="Pfam" id="PF00005"/>
    </source>
</evidence>
<dbReference type="InterPro" id="IPR036640">
    <property type="entry name" value="ABC1_TM_sf"/>
</dbReference>
<feature type="domain" description="ABC transporter" evidence="6">
    <location>
        <begin position="406"/>
        <end position="503"/>
    </location>
</feature>
<dbReference type="Proteomes" id="UP001642484">
    <property type="component" value="Unassembled WGS sequence"/>
</dbReference>
<dbReference type="EMBL" id="CAXAMN010022173">
    <property type="protein sequence ID" value="CAK9067103.1"/>
    <property type="molecule type" value="Genomic_DNA"/>
</dbReference>
<evidence type="ECO:0000256" key="2">
    <source>
        <dbReference type="ARBA" id="ARBA00022741"/>
    </source>
</evidence>
<keyword evidence="8" id="KW-1185">Reference proteome</keyword>
<evidence type="ECO:0000256" key="1">
    <source>
        <dbReference type="ARBA" id="ARBA00022692"/>
    </source>
</evidence>
<reference evidence="7 8" key="1">
    <citation type="submission" date="2024-02" db="EMBL/GenBank/DDBJ databases">
        <authorList>
            <person name="Chen Y."/>
            <person name="Shah S."/>
            <person name="Dougan E. K."/>
            <person name="Thang M."/>
            <person name="Chan C."/>
        </authorList>
    </citation>
    <scope>NUCLEOTIDE SEQUENCE [LARGE SCALE GENOMIC DNA]</scope>
</reference>
<dbReference type="SUPFAM" id="SSF90123">
    <property type="entry name" value="ABC transporter transmembrane region"/>
    <property type="match status" value="1"/>
</dbReference>
<name>A0ABP0NUL5_9DINO</name>
<evidence type="ECO:0000313" key="8">
    <source>
        <dbReference type="Proteomes" id="UP001642484"/>
    </source>
</evidence>